<dbReference type="SUPFAM" id="SSF48179">
    <property type="entry name" value="6-phosphogluconate dehydrogenase C-terminal domain-like"/>
    <property type="match status" value="1"/>
</dbReference>
<name>A0A927RKA9_9ACTN</name>
<feature type="domain" description="3-hydroxyisobutyrate dehydrogenase-like NAD-binding" evidence="1">
    <location>
        <begin position="3"/>
        <end position="107"/>
    </location>
</feature>
<dbReference type="EMBL" id="JADBEM010000001">
    <property type="protein sequence ID" value="MBE1608071.1"/>
    <property type="molecule type" value="Genomic_DNA"/>
</dbReference>
<proteinExistence type="predicted"/>
<dbReference type="GO" id="GO:0051287">
    <property type="term" value="F:NAD binding"/>
    <property type="evidence" value="ECO:0007669"/>
    <property type="project" value="InterPro"/>
</dbReference>
<protein>
    <submittedName>
        <fullName evidence="2">3-hydroxyisobutyrate dehydrogenase-like beta-hydroxyacid dehydrogenase</fullName>
    </submittedName>
</protein>
<dbReference type="InterPro" id="IPR013328">
    <property type="entry name" value="6PGD_dom2"/>
</dbReference>
<evidence type="ECO:0000259" key="1">
    <source>
        <dbReference type="Pfam" id="PF14833"/>
    </source>
</evidence>
<dbReference type="InterPro" id="IPR008927">
    <property type="entry name" value="6-PGluconate_DH-like_C_sf"/>
</dbReference>
<comment type="caution">
    <text evidence="2">The sequence shown here is derived from an EMBL/GenBank/DDBJ whole genome shotgun (WGS) entry which is preliminary data.</text>
</comment>
<dbReference type="AlphaFoldDB" id="A0A927RKA9"/>
<evidence type="ECO:0000313" key="2">
    <source>
        <dbReference type="EMBL" id="MBE1608071.1"/>
    </source>
</evidence>
<reference evidence="2" key="1">
    <citation type="submission" date="2020-10" db="EMBL/GenBank/DDBJ databases">
        <title>Sequencing the genomes of 1000 actinobacteria strains.</title>
        <authorList>
            <person name="Klenk H.-P."/>
        </authorList>
    </citation>
    <scope>NUCLEOTIDE SEQUENCE</scope>
    <source>
        <strain evidence="2">DSM 45354</strain>
    </source>
</reference>
<sequence length="112" mass="12331">MIVTTAVLVETLRVCEATGLDPRAFEEYLRGSPPLEMSYALGKLAEMREHDYPVGFPVRLAAKDLRLVSEVSRHAALNAPLLDATIERFTETMAAHADDDVAAVYEVVSAKR</sequence>
<dbReference type="Proteomes" id="UP000638648">
    <property type="component" value="Unassembled WGS sequence"/>
</dbReference>
<dbReference type="Gene3D" id="1.10.1040.10">
    <property type="entry name" value="N-(1-d-carboxylethyl)-l-norvaline Dehydrogenase, domain 2"/>
    <property type="match status" value="1"/>
</dbReference>
<dbReference type="Pfam" id="PF14833">
    <property type="entry name" value="NAD_binding_11"/>
    <property type="match status" value="1"/>
</dbReference>
<gene>
    <name evidence="2" type="ORF">HEB94_004919</name>
</gene>
<keyword evidence="3" id="KW-1185">Reference proteome</keyword>
<organism evidence="2 3">
    <name type="scientific">Actinopolymorpha pittospori</name>
    <dbReference type="NCBI Taxonomy" id="648752"/>
    <lineage>
        <taxon>Bacteria</taxon>
        <taxon>Bacillati</taxon>
        <taxon>Actinomycetota</taxon>
        <taxon>Actinomycetes</taxon>
        <taxon>Propionibacteriales</taxon>
        <taxon>Actinopolymorphaceae</taxon>
        <taxon>Actinopolymorpha</taxon>
    </lineage>
</organism>
<evidence type="ECO:0000313" key="3">
    <source>
        <dbReference type="Proteomes" id="UP000638648"/>
    </source>
</evidence>
<accession>A0A927RKA9</accession>
<dbReference type="InterPro" id="IPR029154">
    <property type="entry name" value="HIBADH-like_NADP-bd"/>
</dbReference>